<dbReference type="Proteomes" id="UP001374535">
    <property type="component" value="Chromosome 2"/>
</dbReference>
<accession>A0AAQ3S7J1</accession>
<evidence type="ECO:0000313" key="2">
    <source>
        <dbReference type="Proteomes" id="UP001374535"/>
    </source>
</evidence>
<keyword evidence="2" id="KW-1185">Reference proteome</keyword>
<dbReference type="AlphaFoldDB" id="A0AAQ3S7J1"/>
<name>A0AAQ3S7J1_VIGMU</name>
<feature type="non-terminal residue" evidence="1">
    <location>
        <position position="113"/>
    </location>
</feature>
<dbReference type="EMBL" id="CP144699">
    <property type="protein sequence ID" value="WVZ19308.1"/>
    <property type="molecule type" value="Genomic_DNA"/>
</dbReference>
<reference evidence="1 2" key="1">
    <citation type="journal article" date="2023" name="Life. Sci Alliance">
        <title>Evolutionary insights into 3D genome organization and epigenetic landscape of Vigna mungo.</title>
        <authorList>
            <person name="Junaid A."/>
            <person name="Singh B."/>
            <person name="Bhatia S."/>
        </authorList>
    </citation>
    <scope>NUCLEOTIDE SEQUENCE [LARGE SCALE GENOMIC DNA]</scope>
    <source>
        <strain evidence="1">Urdbean</strain>
    </source>
</reference>
<evidence type="ECO:0000313" key="1">
    <source>
        <dbReference type="EMBL" id="WVZ19308.1"/>
    </source>
</evidence>
<protein>
    <submittedName>
        <fullName evidence="1">Uncharacterized protein</fullName>
    </submittedName>
</protein>
<gene>
    <name evidence="1" type="ORF">V8G54_006630</name>
</gene>
<sequence>MAASSVAESSCDAPSLSSSAETNTLSSILRHFSFQFPVLVVAPSPLHTRTCSTTTTSFSLLSFLSVVSQTLISYRFIPLRYFPKLPNLPFRFWVRRYKAQRLYLLFPSSTVSS</sequence>
<organism evidence="1 2">
    <name type="scientific">Vigna mungo</name>
    <name type="common">Black gram</name>
    <name type="synonym">Phaseolus mungo</name>
    <dbReference type="NCBI Taxonomy" id="3915"/>
    <lineage>
        <taxon>Eukaryota</taxon>
        <taxon>Viridiplantae</taxon>
        <taxon>Streptophyta</taxon>
        <taxon>Embryophyta</taxon>
        <taxon>Tracheophyta</taxon>
        <taxon>Spermatophyta</taxon>
        <taxon>Magnoliopsida</taxon>
        <taxon>eudicotyledons</taxon>
        <taxon>Gunneridae</taxon>
        <taxon>Pentapetalae</taxon>
        <taxon>rosids</taxon>
        <taxon>fabids</taxon>
        <taxon>Fabales</taxon>
        <taxon>Fabaceae</taxon>
        <taxon>Papilionoideae</taxon>
        <taxon>50 kb inversion clade</taxon>
        <taxon>NPAAA clade</taxon>
        <taxon>indigoferoid/millettioid clade</taxon>
        <taxon>Phaseoleae</taxon>
        <taxon>Vigna</taxon>
    </lineage>
</organism>
<proteinExistence type="predicted"/>